<protein>
    <recommendedName>
        <fullName evidence="3">DUF7708 domain-containing protein</fullName>
    </recommendedName>
</protein>
<evidence type="ECO:0000313" key="5">
    <source>
        <dbReference type="Proteomes" id="UP000014074"/>
    </source>
</evidence>
<evidence type="ECO:0000256" key="2">
    <source>
        <dbReference type="SAM" id="MobiDB-lite"/>
    </source>
</evidence>
<feature type="coiled-coil region" evidence="1">
    <location>
        <begin position="247"/>
        <end position="323"/>
    </location>
</feature>
<evidence type="ECO:0000259" key="3">
    <source>
        <dbReference type="Pfam" id="PF24809"/>
    </source>
</evidence>
<dbReference type="GeneID" id="19325073"/>
<accession>R8BKC3</accession>
<proteinExistence type="predicted"/>
<dbReference type="Pfam" id="PF24809">
    <property type="entry name" value="DUF7708"/>
    <property type="match status" value="1"/>
</dbReference>
<dbReference type="Proteomes" id="UP000014074">
    <property type="component" value="Unassembled WGS sequence"/>
</dbReference>
<evidence type="ECO:0000256" key="1">
    <source>
        <dbReference type="SAM" id="Coils"/>
    </source>
</evidence>
<dbReference type="KEGG" id="tmn:UCRPA7_4606"/>
<sequence length="367" mass="41954">MEPAKPRWFEDAAGSKALSRPKEILQSHQSFQDHLKSAIKSKDGEVKLASTKEELLDQIEEARGGLPRRESAIRNFRAASATHHGYVLDRQQGIKKVSKWAQGHANTFGQLVEKYSKVIEAVATAGGPYGTVAYQTFSILLSVCVNKVKNDNKVIDLLEELRKSLPKLENWDNIYPTDVMRRLVATAYAQVIDFSRRAAEYLSRFRKRFLFALLPVLASGFDETAAEIHKTLAEINAEAMYELHKTSQRTEAQVNNSAKTIEHLKEQAKEAQKGQQELLVQNRELKLMGQEAERMRLKLLSQNEELKEKLEQQERQFKLQQEQDDKSRLTAFENVLEVRRSLPMFTSTLKLLTTTTDILSTSWNEYT</sequence>
<dbReference type="RefSeq" id="XP_007915348.1">
    <property type="nucleotide sequence ID" value="XM_007917157.1"/>
</dbReference>
<dbReference type="eggNOG" id="ENOG502RFGX">
    <property type="taxonomic scope" value="Eukaryota"/>
</dbReference>
<organism evidence="4 5">
    <name type="scientific">Phaeoacremonium minimum (strain UCR-PA7)</name>
    <name type="common">Esca disease fungus</name>
    <name type="synonym">Togninia minima</name>
    <dbReference type="NCBI Taxonomy" id="1286976"/>
    <lineage>
        <taxon>Eukaryota</taxon>
        <taxon>Fungi</taxon>
        <taxon>Dikarya</taxon>
        <taxon>Ascomycota</taxon>
        <taxon>Pezizomycotina</taxon>
        <taxon>Sordariomycetes</taxon>
        <taxon>Sordariomycetidae</taxon>
        <taxon>Togniniales</taxon>
        <taxon>Togniniaceae</taxon>
        <taxon>Phaeoacremonium</taxon>
    </lineage>
</organism>
<evidence type="ECO:0000313" key="4">
    <source>
        <dbReference type="EMBL" id="EON99775.1"/>
    </source>
</evidence>
<dbReference type="HOGENOM" id="CLU_754761_0_0_1"/>
<feature type="region of interest" description="Disordered" evidence="2">
    <location>
        <begin position="1"/>
        <end position="22"/>
    </location>
</feature>
<dbReference type="AlphaFoldDB" id="R8BKC3"/>
<gene>
    <name evidence="4" type="ORF">UCRPA7_4606</name>
</gene>
<feature type="domain" description="DUF7708" evidence="3">
    <location>
        <begin position="106"/>
        <end position="242"/>
    </location>
</feature>
<reference evidence="5" key="1">
    <citation type="journal article" date="2013" name="Genome Announc.">
        <title>Draft genome sequence of the ascomycete Phaeoacremonium aleophilum strain UCR-PA7, a causal agent of the esca disease complex in grapevines.</title>
        <authorList>
            <person name="Blanco-Ulate B."/>
            <person name="Rolshausen P."/>
            <person name="Cantu D."/>
        </authorList>
    </citation>
    <scope>NUCLEOTIDE SEQUENCE [LARGE SCALE GENOMIC DNA]</scope>
    <source>
        <strain evidence="5">UCR-PA7</strain>
    </source>
</reference>
<name>R8BKC3_PHAM7</name>
<dbReference type="InterPro" id="IPR056125">
    <property type="entry name" value="DUF7708"/>
</dbReference>
<dbReference type="OrthoDB" id="5389929at2759"/>
<feature type="compositionally biased region" description="Basic and acidic residues" evidence="2">
    <location>
        <begin position="1"/>
        <end position="10"/>
    </location>
</feature>
<dbReference type="EMBL" id="KB933129">
    <property type="protein sequence ID" value="EON99775.1"/>
    <property type="molecule type" value="Genomic_DNA"/>
</dbReference>
<keyword evidence="5" id="KW-1185">Reference proteome</keyword>
<keyword evidence="1" id="KW-0175">Coiled coil</keyword>